<keyword evidence="2" id="KW-1185">Reference proteome</keyword>
<protein>
    <submittedName>
        <fullName evidence="1">Uncharacterized protein</fullName>
    </submittedName>
</protein>
<organism evidence="1 2">
    <name type="scientific">Roridomyces roridus</name>
    <dbReference type="NCBI Taxonomy" id="1738132"/>
    <lineage>
        <taxon>Eukaryota</taxon>
        <taxon>Fungi</taxon>
        <taxon>Dikarya</taxon>
        <taxon>Basidiomycota</taxon>
        <taxon>Agaricomycotina</taxon>
        <taxon>Agaricomycetes</taxon>
        <taxon>Agaricomycetidae</taxon>
        <taxon>Agaricales</taxon>
        <taxon>Marasmiineae</taxon>
        <taxon>Mycenaceae</taxon>
        <taxon>Roridomyces</taxon>
    </lineage>
</organism>
<dbReference type="AlphaFoldDB" id="A0AAD7BAL9"/>
<dbReference type="Proteomes" id="UP001221142">
    <property type="component" value="Unassembled WGS sequence"/>
</dbReference>
<gene>
    <name evidence="1" type="ORF">FB45DRAFT_1107859</name>
</gene>
<dbReference type="EMBL" id="JARKIF010000024">
    <property type="protein sequence ID" value="KAJ7615318.1"/>
    <property type="molecule type" value="Genomic_DNA"/>
</dbReference>
<comment type="caution">
    <text evidence="1">The sequence shown here is derived from an EMBL/GenBank/DDBJ whole genome shotgun (WGS) entry which is preliminary data.</text>
</comment>
<name>A0AAD7BAL9_9AGAR</name>
<reference evidence="1" key="1">
    <citation type="submission" date="2023-03" db="EMBL/GenBank/DDBJ databases">
        <title>Massive genome expansion in bonnet fungi (Mycena s.s.) driven by repeated elements and novel gene families across ecological guilds.</title>
        <authorList>
            <consortium name="Lawrence Berkeley National Laboratory"/>
            <person name="Harder C.B."/>
            <person name="Miyauchi S."/>
            <person name="Viragh M."/>
            <person name="Kuo A."/>
            <person name="Thoen E."/>
            <person name="Andreopoulos B."/>
            <person name="Lu D."/>
            <person name="Skrede I."/>
            <person name="Drula E."/>
            <person name="Henrissat B."/>
            <person name="Morin E."/>
            <person name="Kohler A."/>
            <person name="Barry K."/>
            <person name="LaButti K."/>
            <person name="Morin E."/>
            <person name="Salamov A."/>
            <person name="Lipzen A."/>
            <person name="Mereny Z."/>
            <person name="Hegedus B."/>
            <person name="Baldrian P."/>
            <person name="Stursova M."/>
            <person name="Weitz H."/>
            <person name="Taylor A."/>
            <person name="Grigoriev I.V."/>
            <person name="Nagy L.G."/>
            <person name="Martin F."/>
            <person name="Kauserud H."/>
        </authorList>
    </citation>
    <scope>NUCLEOTIDE SEQUENCE</scope>
    <source>
        <strain evidence="1">9284</strain>
    </source>
</reference>
<proteinExistence type="predicted"/>
<evidence type="ECO:0000313" key="2">
    <source>
        <dbReference type="Proteomes" id="UP001221142"/>
    </source>
</evidence>
<accession>A0AAD7BAL9</accession>
<evidence type="ECO:0000313" key="1">
    <source>
        <dbReference type="EMBL" id="KAJ7615318.1"/>
    </source>
</evidence>
<sequence>MTNQPELMRRVIRSRVSDPRFRSRFVSPSPAGIHPARKMQLAIISSTSVDKSIELKDHLFNESYETWISDGSDIPPSLVSLGIPTAKPDPNPTLYGPWMPLITRLRGIPTSTVHTVVLTPIYARTLLEAAPVAMLNGRLSESHKEDLLEPSPFDHLFPAAGYFARLDSASPKNSPFFTGPLTSASHVVHQLATSHLLALPSACALCALGHYGYTEGISRVLWALQLYPREGRVTAVSQYSWHRRSILADLPREKLELRLTHLLKGIERIHGDIKTHAVEIGMKDKLESEGFVVDVYPREACQHAVLVYL</sequence>